<dbReference type="EMBL" id="JARXRN010000024">
    <property type="protein sequence ID" value="MDH5830666.1"/>
    <property type="molecule type" value="Genomic_DNA"/>
</dbReference>
<comment type="caution">
    <text evidence="2">The sequence shown here is derived from an EMBL/GenBank/DDBJ whole genome shotgun (WGS) entry which is preliminary data.</text>
</comment>
<feature type="domain" description="Bacteriophage T5 Orf172 DNA-binding" evidence="1">
    <location>
        <begin position="14"/>
        <end position="96"/>
    </location>
</feature>
<protein>
    <submittedName>
        <fullName evidence="2">GIY-YIG nuclease family protein</fullName>
    </submittedName>
</protein>
<dbReference type="InterPro" id="IPR018306">
    <property type="entry name" value="Phage_T5_Orf172_DNA-bd"/>
</dbReference>
<gene>
    <name evidence="2" type="ORF">QFW80_09085</name>
</gene>
<accession>A0ABT6JJ12</accession>
<dbReference type="RefSeq" id="WP_280601458.1">
    <property type="nucleotide sequence ID" value="NZ_JARXRN010000024.1"/>
</dbReference>
<dbReference type="Proteomes" id="UP001156831">
    <property type="component" value="Unassembled WGS sequence"/>
</dbReference>
<keyword evidence="3" id="KW-1185">Reference proteome</keyword>
<evidence type="ECO:0000259" key="1">
    <source>
        <dbReference type="Pfam" id="PF10544"/>
    </source>
</evidence>
<dbReference type="Pfam" id="PF10544">
    <property type="entry name" value="T5orf172"/>
    <property type="match status" value="1"/>
</dbReference>
<evidence type="ECO:0000313" key="3">
    <source>
        <dbReference type="Proteomes" id="UP001156831"/>
    </source>
</evidence>
<name>A0ABT6JJ12_9GAMM</name>
<reference evidence="2 3" key="1">
    <citation type="submission" date="2023-04" db="EMBL/GenBank/DDBJ databases">
        <title>Luteimonas sp. M1R5S18.</title>
        <authorList>
            <person name="Sun J.-Q."/>
        </authorList>
    </citation>
    <scope>NUCLEOTIDE SEQUENCE [LARGE SCALE GENOMIC DNA]</scope>
    <source>
        <strain evidence="2 3">M1R5S18</strain>
    </source>
</reference>
<proteinExistence type="predicted"/>
<sequence>MSTCHLYLLPLLHEDIAKVGISVDPLARVRAFASRYYECFDLERSLLLAFDSVREARRRETALHRALRAWRAPAPLTVLPRAGGGTEWYRGAWARLCDAAAADAALGHPAWLPAGDWWRARLQAEEARLFEWVDACLRDVPRDALVPPALWSRVVDVLDAWPALGLDVSHALPDAMLARYRLHRAAWQPTL</sequence>
<evidence type="ECO:0000313" key="2">
    <source>
        <dbReference type="EMBL" id="MDH5830666.1"/>
    </source>
</evidence>
<organism evidence="2 3">
    <name type="scientific">Luteimonas rhizosphaericola</name>
    <dbReference type="NCBI Taxonomy" id="3042024"/>
    <lineage>
        <taxon>Bacteria</taxon>
        <taxon>Pseudomonadati</taxon>
        <taxon>Pseudomonadota</taxon>
        <taxon>Gammaproteobacteria</taxon>
        <taxon>Lysobacterales</taxon>
        <taxon>Lysobacteraceae</taxon>
        <taxon>Luteimonas</taxon>
    </lineage>
</organism>